<evidence type="ECO:0000313" key="3">
    <source>
        <dbReference type="Proteomes" id="UP001430953"/>
    </source>
</evidence>
<proteinExistence type="predicted"/>
<feature type="region of interest" description="Disordered" evidence="1">
    <location>
        <begin position="63"/>
        <end position="85"/>
    </location>
</feature>
<feature type="region of interest" description="Disordered" evidence="1">
    <location>
        <begin position="1"/>
        <end position="21"/>
    </location>
</feature>
<name>A0AAW2GNR4_9HYME</name>
<evidence type="ECO:0000313" key="2">
    <source>
        <dbReference type="EMBL" id="KAL0128101.1"/>
    </source>
</evidence>
<feature type="compositionally biased region" description="Basic residues" evidence="1">
    <location>
        <begin position="75"/>
        <end position="85"/>
    </location>
</feature>
<dbReference type="Proteomes" id="UP001430953">
    <property type="component" value="Unassembled WGS sequence"/>
</dbReference>
<reference evidence="2 3" key="1">
    <citation type="submission" date="2023-03" db="EMBL/GenBank/DDBJ databases">
        <title>High recombination rates correlate with genetic variation in Cardiocondyla obscurior ants.</title>
        <authorList>
            <person name="Errbii M."/>
        </authorList>
    </citation>
    <scope>NUCLEOTIDE SEQUENCE [LARGE SCALE GENOMIC DNA]</scope>
    <source>
        <strain evidence="2">Alpha-2009</strain>
        <tissue evidence="2">Whole body</tissue>
    </source>
</reference>
<keyword evidence="3" id="KW-1185">Reference proteome</keyword>
<comment type="caution">
    <text evidence="2">The sequence shown here is derived from an EMBL/GenBank/DDBJ whole genome shotgun (WGS) entry which is preliminary data.</text>
</comment>
<dbReference type="AlphaFoldDB" id="A0AAW2GNR4"/>
<dbReference type="EMBL" id="JADYXP020000003">
    <property type="protein sequence ID" value="KAL0128101.1"/>
    <property type="molecule type" value="Genomic_DNA"/>
</dbReference>
<sequence>MRRKRAASRGAAKAGRGPRLRYGRRLHAGNFRRTRKIGYLIANSSKRCIARCSEALELQQLPSISSHNCHQGGERKKKNKKKKKK</sequence>
<organism evidence="2 3">
    <name type="scientific">Cardiocondyla obscurior</name>
    <dbReference type="NCBI Taxonomy" id="286306"/>
    <lineage>
        <taxon>Eukaryota</taxon>
        <taxon>Metazoa</taxon>
        <taxon>Ecdysozoa</taxon>
        <taxon>Arthropoda</taxon>
        <taxon>Hexapoda</taxon>
        <taxon>Insecta</taxon>
        <taxon>Pterygota</taxon>
        <taxon>Neoptera</taxon>
        <taxon>Endopterygota</taxon>
        <taxon>Hymenoptera</taxon>
        <taxon>Apocrita</taxon>
        <taxon>Aculeata</taxon>
        <taxon>Formicoidea</taxon>
        <taxon>Formicidae</taxon>
        <taxon>Myrmicinae</taxon>
        <taxon>Cardiocondyla</taxon>
    </lineage>
</organism>
<protein>
    <submittedName>
        <fullName evidence="2">Uncharacterized protein</fullName>
    </submittedName>
</protein>
<accession>A0AAW2GNR4</accession>
<evidence type="ECO:0000256" key="1">
    <source>
        <dbReference type="SAM" id="MobiDB-lite"/>
    </source>
</evidence>
<gene>
    <name evidence="2" type="ORF">PUN28_003388</name>
</gene>